<sequence>MNAQTDATHPPTVLVTGASSGIGAALAQAYAARGWRLVLVGRRAEALRATAEACARVQGMQGVDPGRIRLITLDLLQTEAWREQAGALVQAWGCPQVVIANAGISHGVDLARPEDLAAAREVMDSNWLAALATLAPFIAPMRARGNGTLVGVASVAGVRGLPGHAAYSASKAALIHALESLRVELRGSGVRVVTISPGYVATPLTAGNPFPMPFLMLPDVFARRALRVIESGRAYATIPWPMAVVSKLLHVLPRAWYDPIMAGQRRKPRKPHEPHQPHQP</sequence>
<comment type="caution">
    <text evidence="3">The sequence shown here is derived from an EMBL/GenBank/DDBJ whole genome shotgun (WGS) entry which is preliminary data.</text>
</comment>
<comment type="similarity">
    <text evidence="1">Belongs to the short-chain dehydrogenases/reductases (SDR) family.</text>
</comment>
<protein>
    <submittedName>
        <fullName evidence="3">Putative dehydrogenase</fullName>
    </submittedName>
</protein>
<dbReference type="PANTHER" id="PTHR44196:SF1">
    <property type="entry name" value="DEHYDROGENASE_REDUCTASE SDR FAMILY MEMBER 7B"/>
    <property type="match status" value="1"/>
</dbReference>
<dbReference type="PRINTS" id="PR00081">
    <property type="entry name" value="GDHRDH"/>
</dbReference>
<accession>E6PUQ4</accession>
<dbReference type="InterPro" id="IPR002347">
    <property type="entry name" value="SDR_fam"/>
</dbReference>
<dbReference type="NCBIfam" id="NF005437">
    <property type="entry name" value="PRK07024.1"/>
    <property type="match status" value="1"/>
</dbReference>
<dbReference type="AlphaFoldDB" id="E6PUQ4"/>
<evidence type="ECO:0000256" key="2">
    <source>
        <dbReference type="ARBA" id="ARBA00023002"/>
    </source>
</evidence>
<dbReference type="GO" id="GO:0016491">
    <property type="term" value="F:oxidoreductase activity"/>
    <property type="evidence" value="ECO:0007669"/>
    <property type="project" value="UniProtKB-KW"/>
</dbReference>
<dbReference type="InterPro" id="IPR036291">
    <property type="entry name" value="NAD(P)-bd_dom_sf"/>
</dbReference>
<dbReference type="Gene3D" id="3.40.50.720">
    <property type="entry name" value="NAD(P)-binding Rossmann-like Domain"/>
    <property type="match status" value="1"/>
</dbReference>
<dbReference type="Pfam" id="PF00106">
    <property type="entry name" value="adh_short"/>
    <property type="match status" value="1"/>
</dbReference>
<dbReference type="PRINTS" id="PR00080">
    <property type="entry name" value="SDRFAMILY"/>
</dbReference>
<dbReference type="GO" id="GO:0016020">
    <property type="term" value="C:membrane"/>
    <property type="evidence" value="ECO:0007669"/>
    <property type="project" value="TreeGrafter"/>
</dbReference>
<proteinExistence type="inferred from homology"/>
<evidence type="ECO:0000256" key="1">
    <source>
        <dbReference type="ARBA" id="ARBA00006484"/>
    </source>
</evidence>
<dbReference type="PANTHER" id="PTHR44196">
    <property type="entry name" value="DEHYDROGENASE/REDUCTASE SDR FAMILY MEMBER 7B"/>
    <property type="match status" value="1"/>
</dbReference>
<gene>
    <name evidence="3" type="ORF">CARN2_4143</name>
</gene>
<reference evidence="3" key="1">
    <citation type="submission" date="2009-10" db="EMBL/GenBank/DDBJ databases">
        <title>Diversity of trophic interactions inside an arsenic-rich microbial ecosystem.</title>
        <authorList>
            <person name="Bertin P.N."/>
            <person name="Heinrich-Salmeron A."/>
            <person name="Pelletier E."/>
            <person name="Goulhen-Chollet F."/>
            <person name="Arsene-Ploetze F."/>
            <person name="Gallien S."/>
            <person name="Calteau A."/>
            <person name="Vallenet D."/>
            <person name="Casiot C."/>
            <person name="Chane-Woon-Ming B."/>
            <person name="Giloteaux L."/>
            <person name="Barakat M."/>
            <person name="Bonnefoy V."/>
            <person name="Bruneel O."/>
            <person name="Chandler M."/>
            <person name="Cleiss J."/>
            <person name="Duran R."/>
            <person name="Elbaz-Poulichet F."/>
            <person name="Fonknechten N."/>
            <person name="Lauga B."/>
            <person name="Mornico D."/>
            <person name="Ortet P."/>
            <person name="Schaeffer C."/>
            <person name="Siguier P."/>
            <person name="Alexander Thil Smith A."/>
            <person name="Van Dorsselaer A."/>
            <person name="Weissenbach J."/>
            <person name="Medigue C."/>
            <person name="Le Paslier D."/>
        </authorList>
    </citation>
    <scope>NUCLEOTIDE SEQUENCE</scope>
</reference>
<dbReference type="SUPFAM" id="SSF51735">
    <property type="entry name" value="NAD(P)-binding Rossmann-fold domains"/>
    <property type="match status" value="1"/>
</dbReference>
<keyword evidence="2" id="KW-0560">Oxidoreductase</keyword>
<dbReference type="EMBL" id="CABM01000059">
    <property type="protein sequence ID" value="CBH98661.1"/>
    <property type="molecule type" value="Genomic_DNA"/>
</dbReference>
<evidence type="ECO:0000313" key="3">
    <source>
        <dbReference type="EMBL" id="CBH98661.1"/>
    </source>
</evidence>
<name>E6PUQ4_9ZZZZ</name>
<organism evidence="3">
    <name type="scientific">mine drainage metagenome</name>
    <dbReference type="NCBI Taxonomy" id="410659"/>
    <lineage>
        <taxon>unclassified sequences</taxon>
        <taxon>metagenomes</taxon>
        <taxon>ecological metagenomes</taxon>
    </lineage>
</organism>